<dbReference type="AlphaFoldDB" id="A0AAX2GZX1"/>
<feature type="domain" description="SusE outer membrane protein" evidence="1">
    <location>
        <begin position="24"/>
        <end position="128"/>
    </location>
</feature>
<dbReference type="Proteomes" id="UP000215539">
    <property type="component" value="Chromosome 1"/>
</dbReference>
<evidence type="ECO:0000313" key="6">
    <source>
        <dbReference type="Proteomes" id="UP000215539"/>
    </source>
</evidence>
<evidence type="ECO:0000259" key="1">
    <source>
        <dbReference type="Pfam" id="PF14292"/>
    </source>
</evidence>
<evidence type="ECO:0000259" key="2">
    <source>
        <dbReference type="Pfam" id="PF16411"/>
    </source>
</evidence>
<evidence type="ECO:0008006" key="7">
    <source>
        <dbReference type="Google" id="ProtNLM"/>
    </source>
</evidence>
<dbReference type="EMBL" id="LT906449">
    <property type="protein sequence ID" value="SNV10464.1"/>
    <property type="molecule type" value="Genomic_DNA"/>
</dbReference>
<dbReference type="GO" id="GO:0019867">
    <property type="term" value="C:outer membrane"/>
    <property type="evidence" value="ECO:0007669"/>
    <property type="project" value="InterPro"/>
</dbReference>
<dbReference type="KEGG" id="chg:AXF12_02215"/>
<feature type="domain" description="Outer membrane protein SusF/SusE-like C-terminal" evidence="2">
    <location>
        <begin position="369"/>
        <end position="467"/>
    </location>
</feature>
<organism evidence="4 6">
    <name type="scientific">Capnocytophaga haemolytica</name>
    <dbReference type="NCBI Taxonomy" id="45243"/>
    <lineage>
        <taxon>Bacteria</taxon>
        <taxon>Pseudomonadati</taxon>
        <taxon>Bacteroidota</taxon>
        <taxon>Flavobacteriia</taxon>
        <taxon>Flavobacteriales</taxon>
        <taxon>Flavobacteriaceae</taxon>
        <taxon>Capnocytophaga</taxon>
    </lineage>
</organism>
<gene>
    <name evidence="3" type="ORF">AXF12_02215</name>
    <name evidence="4" type="ORF">SAMEA44541418_01307</name>
</gene>
<dbReference type="InterPro" id="IPR025970">
    <property type="entry name" value="SusE"/>
</dbReference>
<protein>
    <recommendedName>
        <fullName evidence="7">SusE outer membrane protein domain-containing protein</fullName>
    </recommendedName>
</protein>
<keyword evidence="5" id="KW-1185">Reference proteome</keyword>
<dbReference type="EMBL" id="CP014227">
    <property type="protein sequence ID" value="AMD84452.1"/>
    <property type="molecule type" value="Genomic_DNA"/>
</dbReference>
<evidence type="ECO:0000313" key="3">
    <source>
        <dbReference type="EMBL" id="AMD84452.1"/>
    </source>
</evidence>
<dbReference type="Pfam" id="PF14292">
    <property type="entry name" value="SusE"/>
    <property type="match status" value="1"/>
</dbReference>
<evidence type="ECO:0000313" key="5">
    <source>
        <dbReference type="Proteomes" id="UP000065822"/>
    </source>
</evidence>
<reference evidence="4 6" key="2">
    <citation type="submission" date="2017-06" db="EMBL/GenBank/DDBJ databases">
        <authorList>
            <consortium name="Pathogen Informatics"/>
        </authorList>
    </citation>
    <scope>NUCLEOTIDE SEQUENCE [LARGE SCALE GENOMIC DNA]</scope>
    <source>
        <strain evidence="4 6">NCTC12947</strain>
    </source>
</reference>
<sequence length="477" mass="52792">MKIYHLFTLLLSALCLTQCQLKDDMELNKGSKTFEITLPSSNIELNAANPDGEALKITWTAASNNGTNAGISYTFQMDKQGNNFAGGIKDSLGRGVYEKIFKNEELNNLLTGTFSATAGSEVDLEVRVVAKVLGLKYVEQISLVKHIKVITHTPISSKLYLIGDATPNGWANDKATEMKAISGKAKNFTWTGALKKGEFKFITTLNQWKPAYCKGDTDTSLRYVEGDDSYDEKFKITESGRYTVNVDLIAKTIKIVKGAGPEYTELFFVGEENSWGFTSMTVDPIDPFTFHYNAVFTKGGEFKIGTVKGNYDADFFRPKKNGQGVGTNLDVVKSAGDPDDKWNIKPGAYKITLDIKSMKISIEAFTPTKVYLIGNATPAGWSPADAVEMSATTDPYTTTWEGTLKTGELKFLTDPSKEWDSDFFLASEENKTPTGSEELMHFSKKGSNPDNKWKISEEGTYKITLNQLTQKIIIKKQ</sequence>
<evidence type="ECO:0000313" key="4">
    <source>
        <dbReference type="EMBL" id="SNV10464.1"/>
    </source>
</evidence>
<dbReference type="Proteomes" id="UP000065822">
    <property type="component" value="Chromosome"/>
</dbReference>
<name>A0AAX2GZX1_9FLAO</name>
<dbReference type="RefSeq" id="WP_066428018.1">
    <property type="nucleotide sequence ID" value="NZ_CP014227.1"/>
</dbReference>
<dbReference type="InterPro" id="IPR032187">
    <property type="entry name" value="SusF/SusE-like_C"/>
</dbReference>
<proteinExistence type="predicted"/>
<dbReference type="Pfam" id="PF16411">
    <property type="entry name" value="SusF_SusE"/>
    <property type="match status" value="1"/>
</dbReference>
<accession>A0AAX2GZX1</accession>
<dbReference type="GO" id="GO:2001070">
    <property type="term" value="F:starch binding"/>
    <property type="evidence" value="ECO:0007669"/>
    <property type="project" value="InterPro"/>
</dbReference>
<dbReference type="Gene3D" id="2.60.40.3620">
    <property type="match status" value="3"/>
</dbReference>
<reference evidence="3 5" key="1">
    <citation type="submission" date="2016-02" db="EMBL/GenBank/DDBJ databases">
        <authorList>
            <person name="Holder M.E."/>
            <person name="Ajami N.J."/>
            <person name="Petrosino J.F."/>
        </authorList>
    </citation>
    <scope>NUCLEOTIDE SEQUENCE [LARGE SCALE GENOMIC DNA]</scope>
    <source>
        <strain evidence="3 5">CCUG 32990</strain>
    </source>
</reference>